<dbReference type="InterPro" id="IPR036397">
    <property type="entry name" value="RNaseH_sf"/>
</dbReference>
<comment type="function">
    <text evidence="1">DNA polymerase III is a complex, multichain enzyme responsible for most of the replicative synthesis in bacteria. The epsilon subunit contain the editing function and is a proofreading 3'-5' exonuclease.</text>
</comment>
<dbReference type="InterPro" id="IPR013520">
    <property type="entry name" value="Ribonucl_H"/>
</dbReference>
<comment type="subunit">
    <text evidence="2">DNA polymerase III contains a core (composed of alpha, epsilon and theta chains) that associates with a tau subunit. This core dimerizes to form the POLIII' complex. PolIII' associates with the gamma complex (composed of gamma, delta, delta', psi and chi chains) and with the beta chain to form the complete DNA polymerase III complex.</text>
</comment>
<dbReference type="GO" id="GO:0045004">
    <property type="term" value="P:DNA replication proofreading"/>
    <property type="evidence" value="ECO:0007669"/>
    <property type="project" value="TreeGrafter"/>
</dbReference>
<dbReference type="GO" id="GO:0005829">
    <property type="term" value="C:cytosol"/>
    <property type="evidence" value="ECO:0007669"/>
    <property type="project" value="TreeGrafter"/>
</dbReference>
<evidence type="ECO:0000256" key="2">
    <source>
        <dbReference type="ARBA" id="ARBA00026073"/>
    </source>
</evidence>
<dbReference type="InterPro" id="IPR012337">
    <property type="entry name" value="RNaseH-like_sf"/>
</dbReference>
<dbReference type="SMART" id="SM00479">
    <property type="entry name" value="EXOIII"/>
    <property type="match status" value="1"/>
</dbReference>
<dbReference type="Gene3D" id="3.30.420.10">
    <property type="entry name" value="Ribonuclease H-like superfamily/Ribonuclease H"/>
    <property type="match status" value="1"/>
</dbReference>
<dbReference type="GO" id="GO:0008408">
    <property type="term" value="F:3'-5' exonuclease activity"/>
    <property type="evidence" value="ECO:0007669"/>
    <property type="project" value="TreeGrafter"/>
</dbReference>
<dbReference type="CDD" id="cd06127">
    <property type="entry name" value="DEDDh"/>
    <property type="match status" value="1"/>
</dbReference>
<keyword evidence="5" id="KW-1185">Reference proteome</keyword>
<dbReference type="Pfam" id="PF00929">
    <property type="entry name" value="RNase_T"/>
    <property type="match status" value="1"/>
</dbReference>
<evidence type="ECO:0000256" key="1">
    <source>
        <dbReference type="ARBA" id="ARBA00025483"/>
    </source>
</evidence>
<dbReference type="EMBL" id="CP011125">
    <property type="protein sequence ID" value="AKF08692.1"/>
    <property type="molecule type" value="Genomic_DNA"/>
</dbReference>
<dbReference type="AlphaFoldDB" id="A0A0F6W6J1"/>
<dbReference type="PANTHER" id="PTHR30231">
    <property type="entry name" value="DNA POLYMERASE III SUBUNIT EPSILON"/>
    <property type="match status" value="1"/>
</dbReference>
<gene>
    <name evidence="4" type="ORF">DB32_005841</name>
</gene>
<dbReference type="STRING" id="927083.DB32_005841"/>
<dbReference type="GO" id="GO:0003676">
    <property type="term" value="F:nucleic acid binding"/>
    <property type="evidence" value="ECO:0007669"/>
    <property type="project" value="InterPro"/>
</dbReference>
<dbReference type="KEGG" id="samy:DB32_005841"/>
<evidence type="ECO:0000259" key="3">
    <source>
        <dbReference type="SMART" id="SM00479"/>
    </source>
</evidence>
<proteinExistence type="predicted"/>
<dbReference type="SUPFAM" id="SSF53098">
    <property type="entry name" value="Ribonuclease H-like"/>
    <property type="match status" value="1"/>
</dbReference>
<protein>
    <submittedName>
        <fullName evidence="4">DNA polymerase III epsilon subunit</fullName>
    </submittedName>
</protein>
<evidence type="ECO:0000313" key="4">
    <source>
        <dbReference type="EMBL" id="AKF08692.1"/>
    </source>
</evidence>
<dbReference type="Proteomes" id="UP000034883">
    <property type="component" value="Chromosome"/>
</dbReference>
<name>A0A0F6W6J1_9BACT</name>
<feature type="domain" description="Exonuclease" evidence="3">
    <location>
        <begin position="2"/>
        <end position="165"/>
    </location>
</feature>
<organism evidence="4 5">
    <name type="scientific">Sandaracinus amylolyticus</name>
    <dbReference type="NCBI Taxonomy" id="927083"/>
    <lineage>
        <taxon>Bacteria</taxon>
        <taxon>Pseudomonadati</taxon>
        <taxon>Myxococcota</taxon>
        <taxon>Polyangia</taxon>
        <taxon>Polyangiales</taxon>
        <taxon>Sandaracinaceae</taxon>
        <taxon>Sandaracinus</taxon>
    </lineage>
</organism>
<evidence type="ECO:0000313" key="5">
    <source>
        <dbReference type="Proteomes" id="UP000034883"/>
    </source>
</evidence>
<dbReference type="PANTHER" id="PTHR30231:SF41">
    <property type="entry name" value="DNA POLYMERASE III SUBUNIT EPSILON"/>
    <property type="match status" value="1"/>
</dbReference>
<accession>A0A0F6W6J1</accession>
<reference evidence="4 5" key="1">
    <citation type="submission" date="2015-03" db="EMBL/GenBank/DDBJ databases">
        <title>Genome assembly of Sandaracinus amylolyticus DSM 53668.</title>
        <authorList>
            <person name="Sharma G."/>
            <person name="Subramanian S."/>
        </authorList>
    </citation>
    <scope>NUCLEOTIDE SEQUENCE [LARGE SCALE GENOMIC DNA]</scope>
    <source>
        <strain evidence="4 5">DSM 53668</strain>
    </source>
</reference>
<sequence length="272" mass="29210">MALAFLDLEMTGCDPANDRICEVAIHRVVGGEVVDRVVSLIDPGVSVGASVEVHGITDAMLAGAPLLEALSARIGEVLEGAVVIGHAIAFDLAFLRAAVARGELAWAPEVAIDTRGLAQRALRVGSASLAALAQDLALPRPTHRAEPDVLATRALFDAICEVLRPETARHLLLAQDVGGRATLRGDVEATLRDAHAQGRAVRVCYRVPGRRAIEDLFDVWALEPPRVEGWLHDKQVQRALRGDRLLWVEATDEPVARTAPAGWTPTIPRRDV</sequence>
<dbReference type="FunFam" id="3.30.420.10:FF:000045">
    <property type="entry name" value="3'-5' exonuclease DinG"/>
    <property type="match status" value="1"/>
</dbReference>